<protein>
    <recommendedName>
        <fullName evidence="1">D-inositol 3-phosphate glycosyltransferase</fullName>
    </recommendedName>
</protein>
<dbReference type="PANTHER" id="PTHR45947:SF3">
    <property type="entry name" value="SULFOQUINOVOSYL TRANSFERASE SQD2"/>
    <property type="match status" value="1"/>
</dbReference>
<evidence type="ECO:0000313" key="4">
    <source>
        <dbReference type="EMBL" id="GAA1919644.1"/>
    </source>
</evidence>
<dbReference type="InterPro" id="IPR001296">
    <property type="entry name" value="Glyco_trans_1"/>
</dbReference>
<dbReference type="InterPro" id="IPR050194">
    <property type="entry name" value="Glycosyltransferase_grp1"/>
</dbReference>
<accession>A0ABP5AQ21</accession>
<dbReference type="RefSeq" id="WP_248146099.1">
    <property type="nucleotide sequence ID" value="NZ_BAAAOF010000002.1"/>
</dbReference>
<sequence>MATDGPVIALAHDYVTQRGGAERVALALTRTFPGSPLHTTLYDPPATFPEFDSVDVRTMPINRWPILRHHHRLALPFLARAVSNHRVDADVLIASSSGWAHGIPTTGRKIVYCHAPARWLYQADRYAGSVESRGLRSRAVSAATAMLGPGLRKWDQDAAASADRYLVNSRVVQTAVREVYGIDAEVLPPPPAPFDPSTPSERVPGIDRPFVLCVARLLPYKNVDLVVEAVAAVPDVDLVVVGAGPDRTRLEELGRAVGGTHFVGRVSDAQLRWLYENTTGLVAASYEDFGLSPLEAASFGKATAALRDGGYLDTVDEAINGVFFDEPSRDAVSSAVESLVRQEWDSAMIRSHADTFSEKSFAARMRAIVDAELTS</sequence>
<keyword evidence="5" id="KW-1185">Reference proteome</keyword>
<dbReference type="SUPFAM" id="SSF53756">
    <property type="entry name" value="UDP-Glycosyltransferase/glycogen phosphorylase"/>
    <property type="match status" value="1"/>
</dbReference>
<evidence type="ECO:0000256" key="2">
    <source>
        <dbReference type="ARBA" id="ARBA00022679"/>
    </source>
</evidence>
<gene>
    <name evidence="4" type="ORF">GCM10009775_10320</name>
</gene>
<dbReference type="EMBL" id="BAAAOF010000002">
    <property type="protein sequence ID" value="GAA1919644.1"/>
    <property type="molecule type" value="Genomic_DNA"/>
</dbReference>
<keyword evidence="2" id="KW-0808">Transferase</keyword>
<evidence type="ECO:0000259" key="3">
    <source>
        <dbReference type="Pfam" id="PF00534"/>
    </source>
</evidence>
<proteinExistence type="predicted"/>
<evidence type="ECO:0000313" key="5">
    <source>
        <dbReference type="Proteomes" id="UP001501343"/>
    </source>
</evidence>
<dbReference type="PANTHER" id="PTHR45947">
    <property type="entry name" value="SULFOQUINOVOSYL TRANSFERASE SQD2"/>
    <property type="match status" value="1"/>
</dbReference>
<reference evidence="5" key="1">
    <citation type="journal article" date="2019" name="Int. J. Syst. Evol. Microbiol.">
        <title>The Global Catalogue of Microorganisms (GCM) 10K type strain sequencing project: providing services to taxonomists for standard genome sequencing and annotation.</title>
        <authorList>
            <consortium name="The Broad Institute Genomics Platform"/>
            <consortium name="The Broad Institute Genome Sequencing Center for Infectious Disease"/>
            <person name="Wu L."/>
            <person name="Ma J."/>
        </authorList>
    </citation>
    <scope>NUCLEOTIDE SEQUENCE [LARGE SCALE GENOMIC DNA]</scope>
    <source>
        <strain evidence="5">JCM 14900</strain>
    </source>
</reference>
<organism evidence="4 5">
    <name type="scientific">Microbacterium aoyamense</name>
    <dbReference type="NCBI Taxonomy" id="344166"/>
    <lineage>
        <taxon>Bacteria</taxon>
        <taxon>Bacillati</taxon>
        <taxon>Actinomycetota</taxon>
        <taxon>Actinomycetes</taxon>
        <taxon>Micrococcales</taxon>
        <taxon>Microbacteriaceae</taxon>
        <taxon>Microbacterium</taxon>
    </lineage>
</organism>
<evidence type="ECO:0000256" key="1">
    <source>
        <dbReference type="ARBA" id="ARBA00021292"/>
    </source>
</evidence>
<feature type="domain" description="Glycosyl transferase family 1" evidence="3">
    <location>
        <begin position="207"/>
        <end position="346"/>
    </location>
</feature>
<dbReference type="Gene3D" id="3.40.50.2000">
    <property type="entry name" value="Glycogen Phosphorylase B"/>
    <property type="match status" value="2"/>
</dbReference>
<name>A0ABP5AQ21_9MICO</name>
<comment type="caution">
    <text evidence="4">The sequence shown here is derived from an EMBL/GenBank/DDBJ whole genome shotgun (WGS) entry which is preliminary data.</text>
</comment>
<dbReference type="Proteomes" id="UP001501343">
    <property type="component" value="Unassembled WGS sequence"/>
</dbReference>
<dbReference type="Pfam" id="PF00534">
    <property type="entry name" value="Glycos_transf_1"/>
    <property type="match status" value="1"/>
</dbReference>